<dbReference type="OrthoDB" id="7678482at2"/>
<name>A0A1U7JJM1_9HYPH</name>
<dbReference type="STRING" id="197461.A3843_06325"/>
<dbReference type="AlphaFoldDB" id="A0A1U7JJM1"/>
<sequence length="126" mass="14455">MRVTRPTASTEYQPDRAAVRRGATRRPLNAKRQSQVPPRYARSKRELVPLDTAPTERTFPEEETLGRIVSYRSNAPFIAHLIAVRDKDPQTREKRRADPETTATTYKATFKSTRRFGCGRILTHMA</sequence>
<evidence type="ECO:0000256" key="1">
    <source>
        <dbReference type="SAM" id="MobiDB-lite"/>
    </source>
</evidence>
<protein>
    <submittedName>
        <fullName evidence="2">Uncharacterized protein</fullName>
    </submittedName>
</protein>
<feature type="region of interest" description="Disordered" evidence="1">
    <location>
        <begin position="1"/>
        <end position="58"/>
    </location>
</feature>
<gene>
    <name evidence="2" type="ORF">A3843_06325</name>
</gene>
<accession>A0A1U7JJM1</accession>
<comment type="caution">
    <text evidence="2">The sequence shown here is derived from an EMBL/GenBank/DDBJ whole genome shotgun (WGS) entry which is preliminary data.</text>
</comment>
<organism evidence="2 3">
    <name type="scientific">Pseudovibrio exalbescens</name>
    <dbReference type="NCBI Taxonomy" id="197461"/>
    <lineage>
        <taxon>Bacteria</taxon>
        <taxon>Pseudomonadati</taxon>
        <taxon>Pseudomonadota</taxon>
        <taxon>Alphaproteobacteria</taxon>
        <taxon>Hyphomicrobiales</taxon>
        <taxon>Stappiaceae</taxon>
        <taxon>Pseudovibrio</taxon>
    </lineage>
</organism>
<feature type="compositionally biased region" description="Polar residues" evidence="1">
    <location>
        <begin position="1"/>
        <end position="12"/>
    </location>
</feature>
<proteinExistence type="predicted"/>
<dbReference type="EMBL" id="LVVZ01000010">
    <property type="protein sequence ID" value="OKL44894.1"/>
    <property type="molecule type" value="Genomic_DNA"/>
</dbReference>
<reference evidence="2 3" key="1">
    <citation type="submission" date="2016-03" db="EMBL/GenBank/DDBJ databases">
        <title>Genome sequence of Nesiotobacter sp. nov., a moderately halophilic alphaproteobacterium isolated from the Yellow Sea, China.</title>
        <authorList>
            <person name="Zhang G."/>
            <person name="Zhang R."/>
        </authorList>
    </citation>
    <scope>NUCLEOTIDE SEQUENCE [LARGE SCALE GENOMIC DNA]</scope>
    <source>
        <strain evidence="2 3">WB1-6</strain>
    </source>
</reference>
<dbReference type="Proteomes" id="UP000185783">
    <property type="component" value="Unassembled WGS sequence"/>
</dbReference>
<evidence type="ECO:0000313" key="3">
    <source>
        <dbReference type="Proteomes" id="UP000185783"/>
    </source>
</evidence>
<dbReference type="RefSeq" id="WP_051269151.1">
    <property type="nucleotide sequence ID" value="NZ_LVVZ01000010.1"/>
</dbReference>
<keyword evidence="3" id="KW-1185">Reference proteome</keyword>
<evidence type="ECO:0000313" key="2">
    <source>
        <dbReference type="EMBL" id="OKL44894.1"/>
    </source>
</evidence>